<accession>A0AAW2Y8X5</accession>
<evidence type="ECO:0000256" key="1">
    <source>
        <dbReference type="SAM" id="MobiDB-lite"/>
    </source>
</evidence>
<evidence type="ECO:0000313" key="2">
    <source>
        <dbReference type="EMBL" id="KAL0462111.1"/>
    </source>
</evidence>
<protein>
    <submittedName>
        <fullName evidence="2">Uncharacterized protein</fullName>
    </submittedName>
</protein>
<organism evidence="2">
    <name type="scientific">Sesamum latifolium</name>
    <dbReference type="NCBI Taxonomy" id="2727402"/>
    <lineage>
        <taxon>Eukaryota</taxon>
        <taxon>Viridiplantae</taxon>
        <taxon>Streptophyta</taxon>
        <taxon>Embryophyta</taxon>
        <taxon>Tracheophyta</taxon>
        <taxon>Spermatophyta</taxon>
        <taxon>Magnoliopsida</taxon>
        <taxon>eudicotyledons</taxon>
        <taxon>Gunneridae</taxon>
        <taxon>Pentapetalae</taxon>
        <taxon>asterids</taxon>
        <taxon>lamiids</taxon>
        <taxon>Lamiales</taxon>
        <taxon>Pedaliaceae</taxon>
        <taxon>Sesamum</taxon>
    </lineage>
</organism>
<gene>
    <name evidence="2" type="ORF">Slati_0098700</name>
</gene>
<reference evidence="2" key="1">
    <citation type="submission" date="2020-06" db="EMBL/GenBank/DDBJ databases">
        <authorList>
            <person name="Li T."/>
            <person name="Hu X."/>
            <person name="Zhang T."/>
            <person name="Song X."/>
            <person name="Zhang H."/>
            <person name="Dai N."/>
            <person name="Sheng W."/>
            <person name="Hou X."/>
            <person name="Wei L."/>
        </authorList>
    </citation>
    <scope>NUCLEOTIDE SEQUENCE</scope>
    <source>
        <strain evidence="2">KEN1</strain>
        <tissue evidence="2">Leaf</tissue>
    </source>
</reference>
<name>A0AAW2Y8X5_9LAMI</name>
<proteinExistence type="predicted"/>
<dbReference type="AlphaFoldDB" id="A0AAW2Y8X5"/>
<dbReference type="EMBL" id="JACGWN010000001">
    <property type="protein sequence ID" value="KAL0462111.1"/>
    <property type="molecule type" value="Genomic_DNA"/>
</dbReference>
<reference evidence="2" key="2">
    <citation type="journal article" date="2024" name="Plant">
        <title>Genomic evolution and insights into agronomic trait innovations of Sesamum species.</title>
        <authorList>
            <person name="Miao H."/>
            <person name="Wang L."/>
            <person name="Qu L."/>
            <person name="Liu H."/>
            <person name="Sun Y."/>
            <person name="Le M."/>
            <person name="Wang Q."/>
            <person name="Wei S."/>
            <person name="Zheng Y."/>
            <person name="Lin W."/>
            <person name="Duan Y."/>
            <person name="Cao H."/>
            <person name="Xiong S."/>
            <person name="Wang X."/>
            <person name="Wei L."/>
            <person name="Li C."/>
            <person name="Ma Q."/>
            <person name="Ju M."/>
            <person name="Zhao R."/>
            <person name="Li G."/>
            <person name="Mu C."/>
            <person name="Tian Q."/>
            <person name="Mei H."/>
            <person name="Zhang T."/>
            <person name="Gao T."/>
            <person name="Zhang H."/>
        </authorList>
    </citation>
    <scope>NUCLEOTIDE SEQUENCE</scope>
    <source>
        <strain evidence="2">KEN1</strain>
    </source>
</reference>
<feature type="region of interest" description="Disordered" evidence="1">
    <location>
        <begin position="34"/>
        <end position="79"/>
    </location>
</feature>
<sequence length="110" mass="11691">MAPLPQVQSSFKPGTFSGEGDLVAVLISFSKGFDTVGQSISGSGGRGRGRRGASRTMSVEVASTGLNGRKRKRDRGGREVTAKRLLMADGMEVLQAAVVADQPRREPWQS</sequence>
<comment type="caution">
    <text evidence="2">The sequence shown here is derived from an EMBL/GenBank/DDBJ whole genome shotgun (WGS) entry which is preliminary data.</text>
</comment>